<gene>
    <name evidence="1" type="ORF">M8523_04860</name>
</gene>
<accession>A0AA41YUX2</accession>
<reference evidence="1" key="1">
    <citation type="submission" date="2022-05" db="EMBL/GenBank/DDBJ databases">
        <authorList>
            <person name="Pankratov T."/>
        </authorList>
    </citation>
    <scope>NUCLEOTIDE SEQUENCE</scope>
    <source>
        <strain evidence="1">BP6-180914</strain>
    </source>
</reference>
<dbReference type="RefSeq" id="WP_282583704.1">
    <property type="nucleotide sequence ID" value="NZ_JAMOIM010000002.1"/>
</dbReference>
<organism evidence="1 2">
    <name type="scientific">Lichenifustis flavocetrariae</name>
    <dbReference type="NCBI Taxonomy" id="2949735"/>
    <lineage>
        <taxon>Bacteria</taxon>
        <taxon>Pseudomonadati</taxon>
        <taxon>Pseudomonadota</taxon>
        <taxon>Alphaproteobacteria</taxon>
        <taxon>Hyphomicrobiales</taxon>
        <taxon>Lichenihabitantaceae</taxon>
        <taxon>Lichenifustis</taxon>
    </lineage>
</organism>
<protein>
    <submittedName>
        <fullName evidence="1">Uncharacterized protein</fullName>
    </submittedName>
</protein>
<sequence length="146" mass="16040">MKIFLIGLWLTIVALGATYGAAMMAASPHAEAHAETALAHEKTRNMNVPIIADGALQGYVGMQFTYVIDAVVLKSLAVPPEAYLMDAAFNDVYMDKTTDFNHLDRMDLHAFTKKLADETNAHLGAPLIKEVLIESFNYTPKDVQNN</sequence>
<evidence type="ECO:0000313" key="2">
    <source>
        <dbReference type="Proteomes" id="UP001165667"/>
    </source>
</evidence>
<keyword evidence="2" id="KW-1185">Reference proteome</keyword>
<dbReference type="AlphaFoldDB" id="A0AA41YUX2"/>
<comment type="caution">
    <text evidence="1">The sequence shown here is derived from an EMBL/GenBank/DDBJ whole genome shotgun (WGS) entry which is preliminary data.</text>
</comment>
<name>A0AA41YUX2_9HYPH</name>
<proteinExistence type="predicted"/>
<dbReference type="Proteomes" id="UP001165667">
    <property type="component" value="Unassembled WGS sequence"/>
</dbReference>
<dbReference type="EMBL" id="JAMOIM010000002">
    <property type="protein sequence ID" value="MCW6507348.1"/>
    <property type="molecule type" value="Genomic_DNA"/>
</dbReference>
<evidence type="ECO:0000313" key="1">
    <source>
        <dbReference type="EMBL" id="MCW6507348.1"/>
    </source>
</evidence>